<keyword evidence="7" id="KW-0479">Metal-binding</keyword>
<proteinExistence type="predicted"/>
<name>A0A254PYP4_9BURK</name>
<evidence type="ECO:0000256" key="8">
    <source>
        <dbReference type="SAM" id="Phobius"/>
    </source>
</evidence>
<dbReference type="Pfam" id="PF00953">
    <property type="entry name" value="Glycos_transf_4"/>
    <property type="match status" value="1"/>
</dbReference>
<feature type="transmembrane region" description="Helical" evidence="8">
    <location>
        <begin position="69"/>
        <end position="89"/>
    </location>
</feature>
<evidence type="ECO:0000256" key="2">
    <source>
        <dbReference type="ARBA" id="ARBA00022475"/>
    </source>
</evidence>
<feature type="transmembrane region" description="Helical" evidence="8">
    <location>
        <begin position="44"/>
        <end position="63"/>
    </location>
</feature>
<feature type="transmembrane region" description="Helical" evidence="8">
    <location>
        <begin position="186"/>
        <end position="204"/>
    </location>
</feature>
<feature type="transmembrane region" description="Helical" evidence="8">
    <location>
        <begin position="327"/>
        <end position="344"/>
    </location>
</feature>
<comment type="caution">
    <text evidence="9">The sequence shown here is derived from an EMBL/GenBank/DDBJ whole genome shotgun (WGS) entry which is preliminary data.</text>
</comment>
<keyword evidence="10" id="KW-1185">Reference proteome</keyword>
<dbReference type="PANTHER" id="PTHR22926">
    <property type="entry name" value="PHOSPHO-N-ACETYLMURAMOYL-PENTAPEPTIDE-TRANSFERASE"/>
    <property type="match status" value="1"/>
</dbReference>
<comment type="cofactor">
    <cofactor evidence="7">
        <name>Mg(2+)</name>
        <dbReference type="ChEBI" id="CHEBI:18420"/>
    </cofactor>
</comment>
<dbReference type="EMBL" id="NGUO01000015">
    <property type="protein sequence ID" value="OWS70386.1"/>
    <property type="molecule type" value="Genomic_DNA"/>
</dbReference>
<evidence type="ECO:0000313" key="9">
    <source>
        <dbReference type="EMBL" id="OWS70386.1"/>
    </source>
</evidence>
<feature type="transmembrane region" description="Helical" evidence="8">
    <location>
        <begin position="131"/>
        <end position="151"/>
    </location>
</feature>
<dbReference type="GO" id="GO:0016780">
    <property type="term" value="F:phosphotransferase activity, for other substituted phosphate groups"/>
    <property type="evidence" value="ECO:0007669"/>
    <property type="project" value="InterPro"/>
</dbReference>
<evidence type="ECO:0000256" key="5">
    <source>
        <dbReference type="ARBA" id="ARBA00022989"/>
    </source>
</evidence>
<evidence type="ECO:0000313" key="10">
    <source>
        <dbReference type="Proteomes" id="UP000198104"/>
    </source>
</evidence>
<reference evidence="9 10" key="1">
    <citation type="submission" date="2017-05" db="EMBL/GenBank/DDBJ databases">
        <title>Polynucleobacter sp. MWH-K35W1 isolated from the permanently anoxic monimolimnion of a meromictic lake.</title>
        <authorList>
            <person name="Hahn M.W."/>
        </authorList>
    </citation>
    <scope>NUCLEOTIDE SEQUENCE [LARGE SCALE GENOMIC DNA]</scope>
    <source>
        <strain evidence="9 10">MWH-K35W1</strain>
    </source>
</reference>
<dbReference type="GO" id="GO:0005886">
    <property type="term" value="C:plasma membrane"/>
    <property type="evidence" value="ECO:0007669"/>
    <property type="project" value="UniProtKB-SubCell"/>
</dbReference>
<keyword evidence="4 8" id="KW-0812">Transmembrane</keyword>
<evidence type="ECO:0008006" key="11">
    <source>
        <dbReference type="Google" id="ProtNLM"/>
    </source>
</evidence>
<evidence type="ECO:0000256" key="1">
    <source>
        <dbReference type="ARBA" id="ARBA00004651"/>
    </source>
</evidence>
<dbReference type="PANTHER" id="PTHR22926:SF3">
    <property type="entry name" value="UNDECAPRENYL-PHOSPHATE ALPHA-N-ACETYLGLUCOSAMINYL 1-PHOSPHATE TRANSFERASE"/>
    <property type="match status" value="1"/>
</dbReference>
<dbReference type="InterPro" id="IPR000715">
    <property type="entry name" value="Glycosyl_transferase_4"/>
</dbReference>
<keyword evidence="6 8" id="KW-0472">Membrane</keyword>
<keyword evidence="7" id="KW-0460">Magnesium</keyword>
<keyword evidence="2" id="KW-1003">Cell membrane</keyword>
<feature type="binding site" evidence="7">
    <location>
        <position position="215"/>
    </location>
    <ligand>
        <name>Mg(2+)</name>
        <dbReference type="ChEBI" id="CHEBI:18420"/>
    </ligand>
</feature>
<feature type="transmembrane region" description="Helical" evidence="8">
    <location>
        <begin position="304"/>
        <end position="321"/>
    </location>
</feature>
<dbReference type="GO" id="GO:0046872">
    <property type="term" value="F:metal ion binding"/>
    <property type="evidence" value="ECO:0007669"/>
    <property type="project" value="UniProtKB-KW"/>
</dbReference>
<feature type="transmembrane region" description="Helical" evidence="8">
    <location>
        <begin position="163"/>
        <end position="180"/>
    </location>
</feature>
<gene>
    <name evidence="9" type="ORF">CBI30_09535</name>
</gene>
<dbReference type="CDD" id="cd06912">
    <property type="entry name" value="GT_MraY_like"/>
    <property type="match status" value="1"/>
</dbReference>
<dbReference type="OrthoDB" id="9783652at2"/>
<dbReference type="GO" id="GO:0009103">
    <property type="term" value="P:lipopolysaccharide biosynthetic process"/>
    <property type="evidence" value="ECO:0007669"/>
    <property type="project" value="TreeGrafter"/>
</dbReference>
<protein>
    <recommendedName>
        <fullName evidence="11">Glycosyl transferase</fullName>
    </recommendedName>
</protein>
<dbReference type="AlphaFoldDB" id="A0A254PYP4"/>
<keyword evidence="3" id="KW-0808">Transferase</keyword>
<dbReference type="GO" id="GO:0044038">
    <property type="term" value="P:cell wall macromolecule biosynthetic process"/>
    <property type="evidence" value="ECO:0007669"/>
    <property type="project" value="TreeGrafter"/>
</dbReference>
<evidence type="ECO:0000256" key="7">
    <source>
        <dbReference type="PIRSR" id="PIRSR600715-1"/>
    </source>
</evidence>
<organism evidence="9 10">
    <name type="scientific">Polynucleobacter aenigmaticus</name>
    <dbReference type="NCBI Taxonomy" id="1743164"/>
    <lineage>
        <taxon>Bacteria</taxon>
        <taxon>Pseudomonadati</taxon>
        <taxon>Pseudomonadota</taxon>
        <taxon>Betaproteobacteria</taxon>
        <taxon>Burkholderiales</taxon>
        <taxon>Burkholderiaceae</taxon>
        <taxon>Polynucleobacter</taxon>
    </lineage>
</organism>
<keyword evidence="5 8" id="KW-1133">Transmembrane helix</keyword>
<accession>A0A254PYP4</accession>
<dbReference type="Proteomes" id="UP000198104">
    <property type="component" value="Unassembled WGS sequence"/>
</dbReference>
<feature type="transmembrane region" description="Helical" evidence="8">
    <location>
        <begin position="240"/>
        <end position="260"/>
    </location>
</feature>
<feature type="binding site" evidence="7">
    <location>
        <position position="155"/>
    </location>
    <ligand>
        <name>Mg(2+)</name>
        <dbReference type="ChEBI" id="CHEBI:18420"/>
    </ligand>
</feature>
<feature type="transmembrane region" description="Helical" evidence="8">
    <location>
        <begin position="6"/>
        <end position="23"/>
    </location>
</feature>
<dbReference type="GO" id="GO:0071555">
    <property type="term" value="P:cell wall organization"/>
    <property type="evidence" value="ECO:0007669"/>
    <property type="project" value="TreeGrafter"/>
</dbReference>
<sequence length="357" mass="39892">MSSLLAAFLSSFIATLLIIRFKHLHERFSADSDLTGPQKFHTNIVPRIGGVSIAIGLFTAILFRLKNASAPMAEITFLVCAIPTFAIGLTEDLTKKISVRLRLIFTAIAAALLVYLIPVQITRLDIPCLDMIFLIPGVGAVLTVFAITGLANSYNIIDGFNGLASMVGVITLLAITYVSFVVSDPLIMYLSLIMVSTILGFFIWNYPRGLIFLGDGGAYLIGFWIASISVMLTYRHQEISPWFALLINVYPIVETLFTIYRRKIHQGKSPGQPDGIHFHTLIYRRILSPHDHDRNFFSANAKTAPYLWVLTVLGVAPAVLWWQSTSILIIASLVFITCYVWLYTRIVQLKTPRWLHL</sequence>
<evidence type="ECO:0000256" key="4">
    <source>
        <dbReference type="ARBA" id="ARBA00022692"/>
    </source>
</evidence>
<evidence type="ECO:0000256" key="3">
    <source>
        <dbReference type="ARBA" id="ARBA00022679"/>
    </source>
</evidence>
<comment type="subcellular location">
    <subcellularLocation>
        <location evidence="1">Cell membrane</location>
        <topology evidence="1">Multi-pass membrane protein</topology>
    </subcellularLocation>
</comment>
<feature type="transmembrane region" description="Helical" evidence="8">
    <location>
        <begin position="101"/>
        <end position="119"/>
    </location>
</feature>
<feature type="transmembrane region" description="Helical" evidence="8">
    <location>
        <begin position="216"/>
        <end position="234"/>
    </location>
</feature>
<evidence type="ECO:0000256" key="6">
    <source>
        <dbReference type="ARBA" id="ARBA00023136"/>
    </source>
</evidence>
<dbReference type="RefSeq" id="WP_088528068.1">
    <property type="nucleotide sequence ID" value="NZ_NGUO01000015.1"/>
</dbReference>